<sequence length="78" mass="8996">MIVEGLYKRIKTRRSEKTTVTFSHNYSHYYGHGLISTEEKGKTLMVEEGCVYPTKPGKKSADLPMKLFNRNSCYSEET</sequence>
<name>A0AAD5WD30_PARTN</name>
<dbReference type="AlphaFoldDB" id="A0AAD5WD30"/>
<proteinExistence type="predicted"/>
<keyword evidence="2" id="KW-1185">Reference proteome</keyword>
<evidence type="ECO:0000313" key="1">
    <source>
        <dbReference type="EMBL" id="KAJ1365962.1"/>
    </source>
</evidence>
<reference evidence="1" key="1">
    <citation type="submission" date="2021-06" db="EMBL/GenBank/DDBJ databases">
        <title>Parelaphostrongylus tenuis whole genome reference sequence.</title>
        <authorList>
            <person name="Garwood T.J."/>
            <person name="Larsen P.A."/>
            <person name="Fountain-Jones N.M."/>
            <person name="Garbe J.R."/>
            <person name="Macchietto M.G."/>
            <person name="Kania S.A."/>
            <person name="Gerhold R.W."/>
            <person name="Richards J.E."/>
            <person name="Wolf T.M."/>
        </authorList>
    </citation>
    <scope>NUCLEOTIDE SEQUENCE</scope>
    <source>
        <strain evidence="1">MNPRO001-30</strain>
        <tissue evidence="1">Meninges</tissue>
    </source>
</reference>
<accession>A0AAD5WD30</accession>
<dbReference type="EMBL" id="JAHQIW010005419">
    <property type="protein sequence ID" value="KAJ1365962.1"/>
    <property type="molecule type" value="Genomic_DNA"/>
</dbReference>
<evidence type="ECO:0000313" key="2">
    <source>
        <dbReference type="Proteomes" id="UP001196413"/>
    </source>
</evidence>
<protein>
    <submittedName>
        <fullName evidence="1">Uncharacterized protein</fullName>
    </submittedName>
</protein>
<dbReference type="Proteomes" id="UP001196413">
    <property type="component" value="Unassembled WGS sequence"/>
</dbReference>
<gene>
    <name evidence="1" type="ORF">KIN20_026461</name>
</gene>
<organism evidence="1 2">
    <name type="scientific">Parelaphostrongylus tenuis</name>
    <name type="common">Meningeal worm</name>
    <dbReference type="NCBI Taxonomy" id="148309"/>
    <lineage>
        <taxon>Eukaryota</taxon>
        <taxon>Metazoa</taxon>
        <taxon>Ecdysozoa</taxon>
        <taxon>Nematoda</taxon>
        <taxon>Chromadorea</taxon>
        <taxon>Rhabditida</taxon>
        <taxon>Rhabditina</taxon>
        <taxon>Rhabditomorpha</taxon>
        <taxon>Strongyloidea</taxon>
        <taxon>Metastrongylidae</taxon>
        <taxon>Parelaphostrongylus</taxon>
    </lineage>
</organism>
<comment type="caution">
    <text evidence="1">The sequence shown here is derived from an EMBL/GenBank/DDBJ whole genome shotgun (WGS) entry which is preliminary data.</text>
</comment>